<gene>
    <name evidence="2" type="ORF">CES85_2636</name>
</gene>
<feature type="domain" description="GP-PDE" evidence="1">
    <location>
        <begin position="2"/>
        <end position="247"/>
    </location>
</feature>
<accession>A0A248ULZ5</accession>
<dbReference type="PANTHER" id="PTHR46211:SF14">
    <property type="entry name" value="GLYCEROPHOSPHODIESTER PHOSPHODIESTERASE"/>
    <property type="match status" value="1"/>
</dbReference>
<name>A0A248ULZ5_9HYPH</name>
<dbReference type="Gene3D" id="3.20.20.190">
    <property type="entry name" value="Phosphatidylinositol (PI) phosphodiesterase"/>
    <property type="match status" value="1"/>
</dbReference>
<dbReference type="SUPFAM" id="SSF51695">
    <property type="entry name" value="PLC-like phosphodiesterases"/>
    <property type="match status" value="1"/>
</dbReference>
<dbReference type="RefSeq" id="WP_095447725.1">
    <property type="nucleotide sequence ID" value="NZ_CP022604.1"/>
</dbReference>
<dbReference type="EMBL" id="CP022604">
    <property type="protein sequence ID" value="ASV87698.1"/>
    <property type="molecule type" value="Genomic_DNA"/>
</dbReference>
<dbReference type="PROSITE" id="PS51704">
    <property type="entry name" value="GP_PDE"/>
    <property type="match status" value="1"/>
</dbReference>
<dbReference type="OrthoDB" id="9787897at2"/>
<dbReference type="PANTHER" id="PTHR46211">
    <property type="entry name" value="GLYCEROPHOSPHORYL DIESTER PHOSPHODIESTERASE"/>
    <property type="match status" value="1"/>
</dbReference>
<evidence type="ECO:0000313" key="2">
    <source>
        <dbReference type="EMBL" id="ASV87698.1"/>
    </source>
</evidence>
<dbReference type="CDD" id="cd08565">
    <property type="entry name" value="GDPD_pAtGDE_like"/>
    <property type="match status" value="1"/>
</dbReference>
<dbReference type="Pfam" id="PF03009">
    <property type="entry name" value="GDPD"/>
    <property type="match status" value="1"/>
</dbReference>
<dbReference type="GO" id="GO:0006629">
    <property type="term" value="P:lipid metabolic process"/>
    <property type="evidence" value="ECO:0007669"/>
    <property type="project" value="InterPro"/>
</dbReference>
<proteinExistence type="predicted"/>
<dbReference type="InterPro" id="IPR030395">
    <property type="entry name" value="GP_PDE_dom"/>
</dbReference>
<dbReference type="AlphaFoldDB" id="A0A248ULZ5"/>
<dbReference type="GO" id="GO:0008081">
    <property type="term" value="F:phosphoric diester hydrolase activity"/>
    <property type="evidence" value="ECO:0007669"/>
    <property type="project" value="InterPro"/>
</dbReference>
<dbReference type="Proteomes" id="UP000215256">
    <property type="component" value="Chromosome 1"/>
</dbReference>
<organism evidence="2 3">
    <name type="scientific">Ochrobactrum quorumnocens</name>
    <dbReference type="NCBI Taxonomy" id="271865"/>
    <lineage>
        <taxon>Bacteria</taxon>
        <taxon>Pseudomonadati</taxon>
        <taxon>Pseudomonadota</taxon>
        <taxon>Alphaproteobacteria</taxon>
        <taxon>Hyphomicrobiales</taxon>
        <taxon>Brucellaceae</taxon>
        <taxon>Brucella/Ochrobactrum group</taxon>
        <taxon>Ochrobactrum</taxon>
    </lineage>
</organism>
<protein>
    <submittedName>
        <fullName evidence="2">Glycerophosphoryl diester phosphodiesterase family protein</fullName>
    </submittedName>
</protein>
<evidence type="ECO:0000259" key="1">
    <source>
        <dbReference type="PROSITE" id="PS51704"/>
    </source>
</evidence>
<sequence>MIKIMAHRGARNLWAENSLTGFRNVLKLDVDSVEFDLHLTRAGQILVIHDSTLERTTDAHGSVRDLDDNAHRSIRLKDEQGNVTEDSIPTFEEVLDVFAARPELKLYVELKSGSDGKPYEGLVEKAVEIIRQRGIEERVVLHSFDRSVVERCAEVAPDIERLMSLNTEWVERNGGLEHFFASVEPLVQYVGVHHALFEAEFERITSLFPNERLGVWTLNERDLIDRWMQRDVAYITSDSPDLVIASRLALSKQPA</sequence>
<dbReference type="InterPro" id="IPR017946">
    <property type="entry name" value="PLC-like_Pdiesterase_TIM-brl"/>
</dbReference>
<dbReference type="KEGG" id="och:CES85_2636"/>
<reference evidence="2 3" key="1">
    <citation type="submission" date="2017-07" db="EMBL/GenBank/DDBJ databases">
        <title>Phylogenetic study on the rhizospheric bacterium Ochrobactrum sp. A44.</title>
        <authorList>
            <person name="Krzyzanowska D.M."/>
            <person name="Ossowicki A."/>
            <person name="Rajewska M."/>
            <person name="Maciag T."/>
            <person name="Kaczynski Z."/>
            <person name="Czerwicka M."/>
            <person name="Jafra S."/>
        </authorList>
    </citation>
    <scope>NUCLEOTIDE SEQUENCE [LARGE SCALE GENOMIC DNA]</scope>
    <source>
        <strain evidence="2 3">A44</strain>
    </source>
</reference>
<evidence type="ECO:0000313" key="3">
    <source>
        <dbReference type="Proteomes" id="UP000215256"/>
    </source>
</evidence>